<dbReference type="OrthoDB" id="19303at2157"/>
<dbReference type="EMBL" id="CP001939">
    <property type="protein sequence ID" value="ADG90799.1"/>
    <property type="molecule type" value="Genomic_DNA"/>
</dbReference>
<proteinExistence type="predicted"/>
<dbReference type="GeneID" id="9165539"/>
<evidence type="ECO:0000313" key="2">
    <source>
        <dbReference type="EMBL" id="ADG90799.1"/>
    </source>
</evidence>
<organism evidence="2 3">
    <name type="scientific">Thermosphaera aggregans (strain DSM 11486 / M11TL)</name>
    <dbReference type="NCBI Taxonomy" id="633148"/>
    <lineage>
        <taxon>Archaea</taxon>
        <taxon>Thermoproteota</taxon>
        <taxon>Thermoprotei</taxon>
        <taxon>Desulfurococcales</taxon>
        <taxon>Desulfurococcaceae</taxon>
        <taxon>Thermosphaera</taxon>
    </lineage>
</organism>
<keyword evidence="1" id="KW-0812">Transmembrane</keyword>
<feature type="transmembrane region" description="Helical" evidence="1">
    <location>
        <begin position="70"/>
        <end position="98"/>
    </location>
</feature>
<reference evidence="3" key="2">
    <citation type="journal article" date="2010" name="Stand. Genomic Sci.">
        <title>Complete genome sequence of Thermosphaera aggregans type strain (M11TLT).</title>
        <authorList>
            <person name="Spring S."/>
            <person name="Rachel R."/>
            <person name="Lapidus A."/>
            <person name="Davenport K."/>
            <person name="Tice H."/>
            <person name="Copeland A."/>
            <person name="Cheng J.-F."/>
            <person name="Lucas S."/>
            <person name="Chen F."/>
            <person name="Nolan M."/>
            <person name="Bruce D."/>
            <person name="Goodwin L."/>
            <person name="Pitluck S."/>
            <person name="Ivanova N."/>
            <person name="Mavromatis K."/>
            <person name="Ovchinnikova G."/>
            <person name="Pati A."/>
            <person name="Chen A."/>
            <person name="Palaniappan K."/>
            <person name="Land M."/>
            <person name="Hauser L."/>
            <person name="Chang Y.-J."/>
            <person name="Jeffries C.C."/>
            <person name="Brettin T."/>
            <person name="Detter J.C."/>
            <person name="Tapia R."/>
            <person name="Han C."/>
            <person name="Heimerl T."/>
            <person name="Weikl F."/>
            <person name="Brambilla E."/>
            <person name="Goker M."/>
            <person name="Bristow J."/>
            <person name="Eisen J.A."/>
            <person name="Markowitz V."/>
            <person name="Hugenholtz P."/>
            <person name="Kyrpides N.C."/>
            <person name="Klenk H.-P."/>
        </authorList>
    </citation>
    <scope>NUCLEOTIDE SEQUENCE [LARGE SCALE GENOMIC DNA]</scope>
    <source>
        <strain evidence="3">DSM 11486 / M11TL</strain>
    </source>
</reference>
<evidence type="ECO:0000313" key="3">
    <source>
        <dbReference type="Proteomes" id="UP000002376"/>
    </source>
</evidence>
<dbReference type="AlphaFoldDB" id="D5U0Z9"/>
<accession>D5U0Z9</accession>
<keyword evidence="1" id="KW-1133">Transmembrane helix</keyword>
<dbReference type="eggNOG" id="arCOG10618">
    <property type="taxonomic scope" value="Archaea"/>
</dbReference>
<keyword evidence="1" id="KW-0472">Membrane</keyword>
<reference key="3">
    <citation type="submission" date="2010-02" db="EMBL/GenBank/DDBJ databases">
        <title>Complete genome sequence of Thermosphaera aggregans type strain (M11TL).</title>
        <authorList>
            <consortium name="US DOE Joint Genome Institute (JGI-PGF)"/>
            <person name="Spring S."/>
            <person name="Lapidus A."/>
            <person name="Munk C."/>
            <person name="Schroeder M."/>
            <person name="Glavina Del Rio T."/>
            <person name="Tice H."/>
            <person name="Copeland A."/>
            <person name="Cheng J.-F."/>
            <person name="Lucas S."/>
            <person name="Chen F."/>
            <person name="Nolan M."/>
            <person name="Bruce D."/>
            <person name="Goodwin L."/>
            <person name="Pitluck S."/>
            <person name="Ivanova N."/>
            <person name="Mavromatis K."/>
            <person name="Ovchinnikova G."/>
            <person name="Pati A."/>
            <person name="Chen A."/>
            <person name="Palaniappan K."/>
            <person name="Land M."/>
            <person name="Hauser L."/>
            <person name="Chang Y.-J."/>
            <person name="Jeffries C.C."/>
            <person name="Brettin T."/>
            <person name="Detter J.C."/>
            <person name="Tapia R."/>
            <person name="Han C."/>
            <person name="Chain P."/>
            <person name="Heimerl T."/>
            <person name="Weik F."/>
            <person name="Goker M."/>
            <person name="Rachel R."/>
            <person name="Bristow J."/>
            <person name="Eisen J.A."/>
            <person name="Markowitz V."/>
            <person name="Hugenholtz P."/>
            <person name="Kyrpides N.C."/>
            <person name="Klenk H.-P."/>
        </authorList>
    </citation>
    <scope>NUCLEOTIDE SEQUENCE</scope>
    <source>
        <strain>DSM 11486</strain>
    </source>
</reference>
<name>D5U0Z9_THEAM</name>
<dbReference type="HOGENOM" id="CLU_135009_0_0_2"/>
<gene>
    <name evidence="2" type="ordered locus">Tagg_0525</name>
</gene>
<sequence length="119" mass="12703">MACFIAPLTMGIVVKIIEKIFKATGGRLKLNILSNMLLGGSLILMAEHAWHGEITVYPPFLTAASSPANMAVAIGEISTIGLLMTLGVTSLWAGGLLLDMKSLEISRKTELKTTMSLSR</sequence>
<dbReference type="Proteomes" id="UP000002376">
    <property type="component" value="Chromosome"/>
</dbReference>
<dbReference type="RefSeq" id="WP_013129392.1">
    <property type="nucleotide sequence ID" value="NC_014160.1"/>
</dbReference>
<feature type="transmembrane region" description="Helical" evidence="1">
    <location>
        <begin position="32"/>
        <end position="50"/>
    </location>
</feature>
<keyword evidence="3" id="KW-1185">Reference proteome</keyword>
<dbReference type="STRING" id="633148.Tagg_0525"/>
<protein>
    <submittedName>
        <fullName evidence="2">Uncharacterized protein</fullName>
    </submittedName>
</protein>
<evidence type="ECO:0000256" key="1">
    <source>
        <dbReference type="SAM" id="Phobius"/>
    </source>
</evidence>
<dbReference type="KEGG" id="tag:Tagg_0525"/>
<reference evidence="2 3" key="1">
    <citation type="journal article" date="2010" name="Stand. Genomic Sci.">
        <title>Complete genome sequence of Thermosphaera aggregans type strain (M11TL).</title>
        <authorList>
            <person name="Spring S."/>
            <person name="Rachel R."/>
            <person name="Lapidus A."/>
            <person name="Davenport K."/>
            <person name="Tice H."/>
            <person name="Copeland A."/>
            <person name="Cheng J.F."/>
            <person name="Lucas S."/>
            <person name="Chen F."/>
            <person name="Nolan M."/>
            <person name="Bruce D."/>
            <person name="Goodwin L."/>
            <person name="Pitluck S."/>
            <person name="Ivanova N."/>
            <person name="Mavromatis K."/>
            <person name="Ovchinnikova G."/>
            <person name="Pati A."/>
            <person name="Chen A."/>
            <person name="Palaniappan K."/>
            <person name="Land M."/>
            <person name="Hauser L."/>
            <person name="Chang Y.J."/>
            <person name="Jeffries C.C."/>
            <person name="Brettin T."/>
            <person name="Detter J.C."/>
            <person name="Tapia R."/>
            <person name="Han C."/>
            <person name="Heimerl T."/>
            <person name="Weikl F."/>
            <person name="Brambilla E."/>
            <person name="Goker M."/>
            <person name="Bristow J."/>
            <person name="Eisen J.A."/>
            <person name="Markowitz V."/>
            <person name="Hugenholtz P."/>
            <person name="Kyrpides N.C."/>
            <person name="Klenk H.P."/>
        </authorList>
    </citation>
    <scope>NUCLEOTIDE SEQUENCE [LARGE SCALE GENOMIC DNA]</scope>
    <source>
        <strain evidence="3">DSM 11486 / M11TL</strain>
    </source>
</reference>